<dbReference type="Pfam" id="PF07973">
    <property type="entry name" value="tRNA_SAD"/>
    <property type="match status" value="1"/>
</dbReference>
<dbReference type="SUPFAM" id="SSF55681">
    <property type="entry name" value="Class II aaRS and biotin synthetases"/>
    <property type="match status" value="1"/>
</dbReference>
<evidence type="ECO:0000313" key="13">
    <source>
        <dbReference type="Proteomes" id="UP000694865"/>
    </source>
</evidence>
<reference evidence="14" key="1">
    <citation type="submission" date="2025-08" db="UniProtKB">
        <authorList>
            <consortium name="RefSeq"/>
        </authorList>
    </citation>
    <scope>IDENTIFICATION</scope>
    <source>
        <tissue evidence="14">Testes</tissue>
    </source>
</reference>
<evidence type="ECO:0000256" key="4">
    <source>
        <dbReference type="ARBA" id="ARBA00022555"/>
    </source>
</evidence>
<keyword evidence="8 11" id="KW-0694">RNA-binding</keyword>
<keyword evidence="11" id="KW-0479">Metal-binding</keyword>
<feature type="domain" description="Alanyl-transfer RNA synthetases family profile" evidence="12">
    <location>
        <begin position="51"/>
        <end position="813"/>
    </location>
</feature>
<evidence type="ECO:0000259" key="12">
    <source>
        <dbReference type="PROSITE" id="PS50860"/>
    </source>
</evidence>
<dbReference type="InterPro" id="IPR018164">
    <property type="entry name" value="Ala-tRNA-synth_IIc_N"/>
</dbReference>
<keyword evidence="7 11" id="KW-0067">ATP-binding</keyword>
<organism evidence="13 14">
    <name type="scientific">Saccoglossus kowalevskii</name>
    <name type="common">Acorn worm</name>
    <dbReference type="NCBI Taxonomy" id="10224"/>
    <lineage>
        <taxon>Eukaryota</taxon>
        <taxon>Metazoa</taxon>
        <taxon>Hemichordata</taxon>
        <taxon>Enteropneusta</taxon>
        <taxon>Harrimaniidae</taxon>
        <taxon>Saccoglossus</taxon>
    </lineage>
</organism>
<keyword evidence="11" id="KW-0862">Zinc</keyword>
<protein>
    <recommendedName>
        <fullName evidence="3">Alanine--tRNA ligase</fullName>
        <ecNumber evidence="2">6.1.1.7</ecNumber>
    </recommendedName>
</protein>
<dbReference type="SUPFAM" id="SSF101353">
    <property type="entry name" value="Putative anticodon-binding domain of alanyl-tRNA synthetase (AlaRS)"/>
    <property type="match status" value="1"/>
</dbReference>
<dbReference type="SUPFAM" id="SSF50447">
    <property type="entry name" value="Translation proteins"/>
    <property type="match status" value="1"/>
</dbReference>
<dbReference type="InterPro" id="IPR023033">
    <property type="entry name" value="Ala_tRNA_ligase_euk/bac"/>
</dbReference>
<name>A0ABM0GP44_SACKO</name>
<dbReference type="EC" id="6.1.1.7" evidence="2"/>
<comment type="function">
    <text evidence="11">Catalyzes the attachment of alanine to tRNA(Ala) in a two-step reaction: alanine is first activated by ATP to form Ala-AMP and then transferred to the acceptor end of tRNA(Ala). Also edits incorrectly charged tRNA(Ala) via its editing domain.</text>
</comment>
<dbReference type="RefSeq" id="XP_002734240.1">
    <property type="nucleotide sequence ID" value="XM_002734194.2"/>
</dbReference>
<dbReference type="Proteomes" id="UP000694865">
    <property type="component" value="Unplaced"/>
</dbReference>
<keyword evidence="9 11" id="KW-0648">Protein biosynthesis</keyword>
<dbReference type="SUPFAM" id="SSF55186">
    <property type="entry name" value="ThrRS/AlaRS common domain"/>
    <property type="match status" value="1"/>
</dbReference>
<dbReference type="PANTHER" id="PTHR11777:SF9">
    <property type="entry name" value="ALANINE--TRNA LIGASE, CYTOPLASMIC"/>
    <property type="match status" value="1"/>
</dbReference>
<dbReference type="Gene3D" id="2.40.30.130">
    <property type="match status" value="1"/>
</dbReference>
<feature type="binding site" evidence="11">
    <location>
        <position position="651"/>
    </location>
    <ligand>
        <name>Zn(2+)</name>
        <dbReference type="ChEBI" id="CHEBI:29105"/>
    </ligand>
</feature>
<dbReference type="SMART" id="SM00863">
    <property type="entry name" value="tRNA_SAD"/>
    <property type="match status" value="1"/>
</dbReference>
<dbReference type="HAMAP" id="MF_00036_B">
    <property type="entry name" value="Ala_tRNA_synth_B"/>
    <property type="match status" value="1"/>
</dbReference>
<keyword evidence="5 11" id="KW-0436">Ligase</keyword>
<dbReference type="CDD" id="cd00673">
    <property type="entry name" value="AlaRS_core"/>
    <property type="match status" value="1"/>
</dbReference>
<dbReference type="InterPro" id="IPR012947">
    <property type="entry name" value="tRNA_SAD"/>
</dbReference>
<evidence type="ECO:0000256" key="3">
    <source>
        <dbReference type="ARBA" id="ARBA00017959"/>
    </source>
</evidence>
<evidence type="ECO:0000256" key="8">
    <source>
        <dbReference type="ARBA" id="ARBA00022884"/>
    </source>
</evidence>
<comment type="catalytic activity">
    <reaction evidence="11">
        <text>tRNA(Ala) + L-alanine + ATP = L-alanyl-tRNA(Ala) + AMP + diphosphate</text>
        <dbReference type="Rhea" id="RHEA:12540"/>
        <dbReference type="Rhea" id="RHEA-COMP:9657"/>
        <dbReference type="Rhea" id="RHEA-COMP:9923"/>
        <dbReference type="ChEBI" id="CHEBI:30616"/>
        <dbReference type="ChEBI" id="CHEBI:33019"/>
        <dbReference type="ChEBI" id="CHEBI:57972"/>
        <dbReference type="ChEBI" id="CHEBI:78442"/>
        <dbReference type="ChEBI" id="CHEBI:78497"/>
        <dbReference type="ChEBI" id="CHEBI:456215"/>
        <dbReference type="EC" id="6.1.1.7"/>
    </reaction>
</comment>
<dbReference type="InterPro" id="IPR003156">
    <property type="entry name" value="DHHA1_dom"/>
</dbReference>
<keyword evidence="6 11" id="KW-0547">Nucleotide-binding</keyword>
<dbReference type="PROSITE" id="PS50860">
    <property type="entry name" value="AA_TRNA_LIGASE_II_ALA"/>
    <property type="match status" value="1"/>
</dbReference>
<dbReference type="InterPro" id="IPR009000">
    <property type="entry name" value="Transl_B-barrel_sf"/>
</dbReference>
<dbReference type="NCBIfam" id="TIGR00344">
    <property type="entry name" value="alaS"/>
    <property type="match status" value="1"/>
</dbReference>
<keyword evidence="13" id="KW-1185">Reference proteome</keyword>
<evidence type="ECO:0000256" key="1">
    <source>
        <dbReference type="ARBA" id="ARBA00008429"/>
    </source>
</evidence>
<comment type="similarity">
    <text evidence="1">Belongs to the class-II aminoacyl-tRNA synthetase family. Alax-L subfamily.</text>
</comment>
<dbReference type="InterPro" id="IPR050058">
    <property type="entry name" value="Ala-tRNA_ligase"/>
</dbReference>
<comment type="domain">
    <text evidence="11">Consists of three domains; the N-terminal catalytic domain, the editing domain and the C-terminal C-Ala domain. The editing domain removes incorrectly charged amino acids, while the C-Ala domain, along with tRNA(Ala), serves as a bridge to cooperatively bring together the editing and aminoacylation centers thus stimulating deacylation of misacylated tRNAs.</text>
</comment>
<sequence>MSINFKQSSVLSRQLCFCLKNASIAPNVVNRCFHRTHVDCRSTTSTKSNILTSGEIRRKFIDYFKEKQSHLFVPSSSVIPREDKTLLFTNAGMNQFKSIFQGAVDPSSPIVKYRRVVNSQKCIRAGGKHNDLDDVGKDVYHHTFFEMLGNWSFGDYFKKETCEMAWDLLINVYGLSSNRLYVTYFGGNQQLGLSPDIECRNIWKNIGVAEDRILPYGMNENFWEMGTIGPCGMCSEIHYDRIGNRNATSLINKDDPSVLELWNLVFIQYNREEDGCLSKLPQHNIDTGMGLERLVSIIQGVDSNYDTDLFQPLIQEIQKCTSMPPYQGLVGDSDNENIDMAYRVLADHIRTLTIAITDGARPGNFKQSYIIKRLIRRAVRYATEKLNASPGQFASLVPIVVDTLGDAYPELLTNPQQVIDVINREEDLFLKQLKKGRKFLDKKISKLKEPRILPGDIAWKMYDGFGFPIDLTILMCNEKGVSVDMEGYEEVKEKTHQITSQGGIKNQLEYGFDTNALQQLKHQNISTTDDSYKYSYECDDDGNYEFEVITAKITSLRVGGQFVESVEPDQSCDVILHQTCFYAEQGGQLWDDGYFTKLGDEAQQIVFEVDNVQIYGGYVVHSGTTKKTLSVGEQLKLHINEERRLGLMRNHTAAHILNWSLRHLHGDGIEQRGSLVAPDRLRFDFTYEDSLTSLQVKEIQDQVNEVIEQYTPVDSQEVELDEAKQIEGLRAVFGEVYPDPVQVVSVGIPVTGLLTNPFGPGGFMSPVELCGGTHVHMTEHIGKLVIIDEGKVSSGVRRITAITGSDGWEADRKADDLLVKVSELKKQIEESIENLTPSLRVLFDEANNLLEVVGASPIPLWRSRELKEELFKLKEDIKSFDKKRKKMAVKEAISQAADMANDRLDRPFIVKEIHTGSNTKALMQIMDIFKNTTPSSAILLYGVDKDDCTITCVCYTPKHAIEQGLKANGWLQHVNSLVDGKVGGQDTMGRLQAKNVNLEYLGKLKEIAEQYAKSIL</sequence>
<dbReference type="Gene3D" id="3.10.310.40">
    <property type="match status" value="1"/>
</dbReference>
<comment type="subunit">
    <text evidence="11">Monomer.</text>
</comment>
<evidence type="ECO:0000256" key="9">
    <source>
        <dbReference type="ARBA" id="ARBA00022917"/>
    </source>
</evidence>
<dbReference type="InterPro" id="IPR045864">
    <property type="entry name" value="aa-tRNA-synth_II/BPL/LPL"/>
</dbReference>
<dbReference type="PANTHER" id="PTHR11777">
    <property type="entry name" value="ALANYL-TRNA SYNTHETASE"/>
    <property type="match status" value="1"/>
</dbReference>
<evidence type="ECO:0000256" key="5">
    <source>
        <dbReference type="ARBA" id="ARBA00022598"/>
    </source>
</evidence>
<dbReference type="Pfam" id="PF02272">
    <property type="entry name" value="DHHA1"/>
    <property type="match status" value="1"/>
</dbReference>
<dbReference type="InterPro" id="IPR002318">
    <property type="entry name" value="Ala-tRNA-lgiase_IIc"/>
</dbReference>
<accession>A0ABM0GP44</accession>
<dbReference type="Pfam" id="PF01411">
    <property type="entry name" value="tRNA-synt_2c"/>
    <property type="match status" value="1"/>
</dbReference>
<dbReference type="InterPro" id="IPR018162">
    <property type="entry name" value="Ala-tRNA-ligase_IIc_anticod-bd"/>
</dbReference>
<feature type="binding site" evidence="11">
    <location>
        <position position="655"/>
    </location>
    <ligand>
        <name>Zn(2+)</name>
        <dbReference type="ChEBI" id="CHEBI:29105"/>
    </ligand>
</feature>
<evidence type="ECO:0000256" key="11">
    <source>
        <dbReference type="HAMAP-Rule" id="MF_03133"/>
    </source>
</evidence>
<evidence type="ECO:0000256" key="2">
    <source>
        <dbReference type="ARBA" id="ARBA00013168"/>
    </source>
</evidence>
<gene>
    <name evidence="14" type="primary">LOC100370060</name>
</gene>
<proteinExistence type="inferred from homology"/>
<dbReference type="InterPro" id="IPR018165">
    <property type="entry name" value="Ala-tRNA-synth_IIc_core"/>
</dbReference>
<keyword evidence="4 11" id="KW-0820">tRNA-binding</keyword>
<dbReference type="PRINTS" id="PR00980">
    <property type="entry name" value="TRNASYNTHALA"/>
</dbReference>
<keyword evidence="10 11" id="KW-0030">Aminoacyl-tRNA synthetase</keyword>
<dbReference type="GeneID" id="100370060"/>
<evidence type="ECO:0000256" key="10">
    <source>
        <dbReference type="ARBA" id="ARBA00023146"/>
    </source>
</evidence>
<dbReference type="Gene3D" id="3.30.930.10">
    <property type="entry name" value="Bira Bifunctional Protein, Domain 2"/>
    <property type="match status" value="1"/>
</dbReference>
<evidence type="ECO:0000256" key="7">
    <source>
        <dbReference type="ARBA" id="ARBA00022840"/>
    </source>
</evidence>
<evidence type="ECO:0000313" key="14">
    <source>
        <dbReference type="RefSeq" id="XP_002734240.1"/>
    </source>
</evidence>
<comment type="cofactor">
    <cofactor evidence="11">
        <name>Zn(2+)</name>
        <dbReference type="ChEBI" id="CHEBI:29105"/>
    </cofactor>
    <text evidence="11">Binds 1 zinc ion per subunit.</text>
</comment>
<feature type="binding site" evidence="11">
    <location>
        <position position="774"/>
    </location>
    <ligand>
        <name>Zn(2+)</name>
        <dbReference type="ChEBI" id="CHEBI:29105"/>
    </ligand>
</feature>
<dbReference type="Gene3D" id="3.30.980.10">
    <property type="entry name" value="Threonyl-trna Synthetase, Chain A, domain 2"/>
    <property type="match status" value="1"/>
</dbReference>
<feature type="binding site" evidence="11">
    <location>
        <position position="770"/>
    </location>
    <ligand>
        <name>Zn(2+)</name>
        <dbReference type="ChEBI" id="CHEBI:29105"/>
    </ligand>
</feature>
<dbReference type="InterPro" id="IPR018163">
    <property type="entry name" value="Thr/Ala-tRNA-synth_IIc_edit"/>
</dbReference>
<evidence type="ECO:0000256" key="6">
    <source>
        <dbReference type="ARBA" id="ARBA00022741"/>
    </source>
</evidence>